<proteinExistence type="predicted"/>
<reference evidence="2 3" key="1">
    <citation type="submission" date="2020-01" db="EMBL/GenBank/DDBJ databases">
        <title>Insect and environment-associated Actinomycetes.</title>
        <authorList>
            <person name="Currrie C."/>
            <person name="Chevrette M."/>
            <person name="Carlson C."/>
            <person name="Stubbendieck R."/>
            <person name="Wendt-Pienkowski E."/>
        </authorList>
    </citation>
    <scope>NUCLEOTIDE SEQUENCE [LARGE SCALE GENOMIC DNA]</scope>
    <source>
        <strain evidence="2 3">SID11342</strain>
    </source>
</reference>
<dbReference type="InterPro" id="IPR003347">
    <property type="entry name" value="JmjC_dom"/>
</dbReference>
<dbReference type="AlphaFoldDB" id="A0A6N9UIF2"/>
<dbReference type="Gene3D" id="2.60.120.650">
    <property type="entry name" value="Cupin"/>
    <property type="match status" value="1"/>
</dbReference>
<dbReference type="Pfam" id="PF08007">
    <property type="entry name" value="JmjC_2"/>
    <property type="match status" value="1"/>
</dbReference>
<evidence type="ECO:0000313" key="2">
    <source>
        <dbReference type="EMBL" id="NEA20695.1"/>
    </source>
</evidence>
<protein>
    <recommendedName>
        <fullName evidence="1">JmjC domain-containing protein</fullName>
    </recommendedName>
</protein>
<feature type="domain" description="JmjC" evidence="1">
    <location>
        <begin position="108"/>
        <end position="259"/>
    </location>
</feature>
<dbReference type="RefSeq" id="WP_164350627.1">
    <property type="nucleotide sequence ID" value="NZ_JAAGLQ010000746.1"/>
</dbReference>
<dbReference type="PROSITE" id="PS51184">
    <property type="entry name" value="JMJC"/>
    <property type="match status" value="1"/>
</dbReference>
<dbReference type="EMBL" id="JAAGLQ010000746">
    <property type="protein sequence ID" value="NEA20695.1"/>
    <property type="molecule type" value="Genomic_DNA"/>
</dbReference>
<sequence length="441" mass="46829">MDTAYPWPPDQSFWTGTFPDHTTGRTTPFLFKGIIPATAAGPDDVLTGFEAIRRAHAAGTDVKAHARVYVGEDRRDDLLPQALAVPSWDGGVDAFVPWMQGLAGAERFSLVVNNLETVSPALAAGLGSFLKTLIDGWGLPLGGAEQVAFAGNYAGTAFGIHEGYEDAFLVHLGPNAKNFYCWPAEQYEKLTGGKEPTFGDYRTLLEEAEHFLLEPGDALFLPRRVFHVGTQDTFSVSVAMPLYTYPYAQILQSRIIPDVLADLAGDGPDDPLNEPSAMADAAAGPGAVADRLAGVGRELLTVAADRVRGAAREHAEQRWATLLSNGGWELVEGDLSRQEAANAFDPEQVTPGAGIHVIAPYQVTTLLADDGDAHQVLLRGHQVGIALDGAGLDQDTVTAPNRGDTLILPDNAELLTAVRALGATGGLHLTPRPADPKDADA</sequence>
<comment type="caution">
    <text evidence="2">The sequence shown here is derived from an EMBL/GenBank/DDBJ whole genome shotgun (WGS) entry which is preliminary data.</text>
</comment>
<dbReference type="Proteomes" id="UP000471293">
    <property type="component" value="Unassembled WGS sequence"/>
</dbReference>
<name>A0A6N9UIF2_STRHA</name>
<gene>
    <name evidence="2" type="ORF">G3I29_35715</name>
</gene>
<accession>A0A6N9UIF2</accession>
<evidence type="ECO:0000313" key="3">
    <source>
        <dbReference type="Proteomes" id="UP000471293"/>
    </source>
</evidence>
<dbReference type="SUPFAM" id="SSF51197">
    <property type="entry name" value="Clavaminate synthase-like"/>
    <property type="match status" value="1"/>
</dbReference>
<evidence type="ECO:0000259" key="1">
    <source>
        <dbReference type="PROSITE" id="PS51184"/>
    </source>
</evidence>
<organism evidence="2 3">
    <name type="scientific">Streptomyces halstedii</name>
    <dbReference type="NCBI Taxonomy" id="1944"/>
    <lineage>
        <taxon>Bacteria</taxon>
        <taxon>Bacillati</taxon>
        <taxon>Actinomycetota</taxon>
        <taxon>Actinomycetes</taxon>
        <taxon>Kitasatosporales</taxon>
        <taxon>Streptomycetaceae</taxon>
        <taxon>Streptomyces</taxon>
    </lineage>
</organism>